<dbReference type="OrthoDB" id="564699at2"/>
<dbReference type="Gene3D" id="2.160.20.10">
    <property type="entry name" value="Single-stranded right-handed beta-helix, Pectin lyase-like"/>
    <property type="match status" value="1"/>
</dbReference>
<sequence length="508" mass="51453">MSDPLATNLLGLPYLAAAQAQKHVTHNEALRSLDALVQLAVADATLTDPPGSPAEGDRYIVATAATGAWAGHASDIAAYVDGAWAFFTPLAGWLAFDAGSSSVLVFDGSGWESVGEFLGVIEQLGINAVADATNRLAVGSNAVLFAGIEAADGGTGDIRFVVNKETDGDTASLLFQSGFSGRAEVGLAGDTDLVFKVSPNGADWVESIRIDKDTGLPAILYDNAVSGLTADTVQDAIDEVEAGKQAALGFAPREVLAANRTYYVRTDGSDGNNGLTDNSGGAFASISKAVAVVSALDLSIYSVTIQVRDGTYSEGVITLGQLIGSGTVTIRGNTATPANVTLNPTSSYAFLVLANGWTVDSVRFHKASGTAISAFRGYACYATVANCHFGAGFTYAHLLVDALSYFLLSGAIVVSGSCPRFANVSLNGLLSKVSSATVTMSGSPAFSVAFVVATTGGIVSLGGAATVTGAATGKRYDASLNAVITYSSGVASLPGDVAGSTTTGGQAA</sequence>
<dbReference type="InterPro" id="IPR011050">
    <property type="entry name" value="Pectin_lyase_fold/virulence"/>
</dbReference>
<dbReference type="Pfam" id="PF10983">
    <property type="entry name" value="DUF2793"/>
    <property type="match status" value="1"/>
</dbReference>
<reference evidence="1 2" key="1">
    <citation type="submission" date="2016-10" db="EMBL/GenBank/DDBJ databases">
        <authorList>
            <person name="de Groot N.N."/>
        </authorList>
    </citation>
    <scope>NUCLEOTIDE SEQUENCE [LARGE SCALE GENOMIC DNA]</scope>
    <source>
        <strain evidence="1 2">ATCC 35022</strain>
    </source>
</reference>
<proteinExistence type="predicted"/>
<dbReference type="InterPro" id="IPR021251">
    <property type="entry name" value="DUF2793"/>
</dbReference>
<dbReference type="AlphaFoldDB" id="A0A1G6CG01"/>
<evidence type="ECO:0000313" key="2">
    <source>
        <dbReference type="Proteomes" id="UP000199071"/>
    </source>
</evidence>
<gene>
    <name evidence="1" type="ORF">SAMN02982931_02430</name>
</gene>
<dbReference type="STRING" id="665467.SAMN02982931_02430"/>
<accession>A0A1G6CG01</accession>
<protein>
    <recommendedName>
        <fullName evidence="3">DUF2793 domain-containing protein</fullName>
    </recommendedName>
</protein>
<name>A0A1G6CG01_9HYPH</name>
<keyword evidence="2" id="KW-1185">Reference proteome</keyword>
<evidence type="ECO:0008006" key="3">
    <source>
        <dbReference type="Google" id="ProtNLM"/>
    </source>
</evidence>
<dbReference type="RefSeq" id="WP_090876676.1">
    <property type="nucleotide sequence ID" value="NZ_FMXQ01000004.1"/>
</dbReference>
<organism evidence="1 2">
    <name type="scientific">Bauldia litoralis</name>
    <dbReference type="NCBI Taxonomy" id="665467"/>
    <lineage>
        <taxon>Bacteria</taxon>
        <taxon>Pseudomonadati</taxon>
        <taxon>Pseudomonadota</taxon>
        <taxon>Alphaproteobacteria</taxon>
        <taxon>Hyphomicrobiales</taxon>
        <taxon>Kaistiaceae</taxon>
        <taxon>Bauldia</taxon>
    </lineage>
</organism>
<dbReference type="Proteomes" id="UP000199071">
    <property type="component" value="Unassembled WGS sequence"/>
</dbReference>
<dbReference type="SUPFAM" id="SSF51126">
    <property type="entry name" value="Pectin lyase-like"/>
    <property type="match status" value="1"/>
</dbReference>
<evidence type="ECO:0000313" key="1">
    <source>
        <dbReference type="EMBL" id="SDB31642.1"/>
    </source>
</evidence>
<dbReference type="InterPro" id="IPR012334">
    <property type="entry name" value="Pectin_lyas_fold"/>
</dbReference>
<dbReference type="EMBL" id="FMXQ01000004">
    <property type="protein sequence ID" value="SDB31642.1"/>
    <property type="molecule type" value="Genomic_DNA"/>
</dbReference>